<keyword evidence="1" id="KW-1133">Transmembrane helix</keyword>
<evidence type="ECO:0000313" key="2">
    <source>
        <dbReference type="EMBL" id="GAL36628.1"/>
    </source>
</evidence>
<dbReference type="Proteomes" id="UP000029224">
    <property type="component" value="Unassembled WGS sequence"/>
</dbReference>
<evidence type="ECO:0000313" key="3">
    <source>
        <dbReference type="Proteomes" id="UP000029224"/>
    </source>
</evidence>
<name>A0A090TBI0_9VIBR</name>
<protein>
    <submittedName>
        <fullName evidence="2">Uncharacterized protein</fullName>
    </submittedName>
</protein>
<feature type="transmembrane region" description="Helical" evidence="1">
    <location>
        <begin position="97"/>
        <end position="115"/>
    </location>
</feature>
<dbReference type="OrthoDB" id="5905157at2"/>
<keyword evidence="1" id="KW-0472">Membrane</keyword>
<reference evidence="2 3" key="1">
    <citation type="submission" date="2014-09" db="EMBL/GenBank/DDBJ databases">
        <title>Vibrio maritimus JCM 19240. (C210) whole genome shotgun sequence.</title>
        <authorList>
            <person name="Sawabe T."/>
            <person name="Meirelles P."/>
            <person name="Nakanishi M."/>
            <person name="Sayaka M."/>
            <person name="Hattori M."/>
            <person name="Ohkuma M."/>
        </authorList>
    </citation>
    <scope>NUCLEOTIDE SEQUENCE [LARGE SCALE GENOMIC DNA]</scope>
    <source>
        <strain evidence="2 3">JCM 19240</strain>
    </source>
</reference>
<gene>
    <name evidence="2" type="ORF">JCM19240_2697</name>
</gene>
<feature type="transmembrane region" description="Helical" evidence="1">
    <location>
        <begin position="56"/>
        <end position="77"/>
    </location>
</feature>
<evidence type="ECO:0000256" key="1">
    <source>
        <dbReference type="SAM" id="Phobius"/>
    </source>
</evidence>
<organism evidence="2 3">
    <name type="scientific">Vibrio maritimus</name>
    <dbReference type="NCBI Taxonomy" id="990268"/>
    <lineage>
        <taxon>Bacteria</taxon>
        <taxon>Pseudomonadati</taxon>
        <taxon>Pseudomonadota</taxon>
        <taxon>Gammaproteobacteria</taxon>
        <taxon>Vibrionales</taxon>
        <taxon>Vibrionaceae</taxon>
        <taxon>Vibrio</taxon>
    </lineage>
</organism>
<reference evidence="2 3" key="2">
    <citation type="submission" date="2014-09" db="EMBL/GenBank/DDBJ databases">
        <authorList>
            <consortium name="NBRP consortium"/>
            <person name="Sawabe T."/>
            <person name="Meirelles P."/>
            <person name="Nakanishi M."/>
            <person name="Sayaka M."/>
            <person name="Hattori M."/>
            <person name="Ohkuma M."/>
        </authorList>
    </citation>
    <scope>NUCLEOTIDE SEQUENCE [LARGE SCALE GENOMIC DNA]</scope>
    <source>
        <strain evidence="2 3">JCM 19240</strain>
    </source>
</reference>
<dbReference type="AlphaFoldDB" id="A0A090TBI0"/>
<keyword evidence="1" id="KW-0812">Transmembrane</keyword>
<comment type="caution">
    <text evidence="2">The sequence shown here is derived from an EMBL/GenBank/DDBJ whole genome shotgun (WGS) entry which is preliminary data.</text>
</comment>
<keyword evidence="3" id="KW-1185">Reference proteome</keyword>
<proteinExistence type="predicted"/>
<sequence length="143" mass="16289">MHQQHKGIWIAYILSLFTPFTLLISGVIAIVYAGYRLDKGEDSDVVNSHYYGLIRTFFLNLTFFVVLIVTVATSNGLLKGVTHYWYQATWLDQIANFIPYVGMLFASVAIVVWIIRMFAGMNKLKQNIPMTFGENAEPIKHLP</sequence>
<feature type="transmembrane region" description="Helical" evidence="1">
    <location>
        <begin position="12"/>
        <end position="35"/>
    </location>
</feature>
<accession>A0A090TBI0</accession>
<dbReference type="EMBL" id="BBMT01000011">
    <property type="protein sequence ID" value="GAL36628.1"/>
    <property type="molecule type" value="Genomic_DNA"/>
</dbReference>